<dbReference type="EMBL" id="HACG01026119">
    <property type="protein sequence ID" value="CEK72984.1"/>
    <property type="molecule type" value="Transcribed_RNA"/>
</dbReference>
<feature type="non-terminal residue" evidence="1">
    <location>
        <position position="1"/>
    </location>
</feature>
<reference evidence="1" key="1">
    <citation type="submission" date="2014-12" db="EMBL/GenBank/DDBJ databases">
        <title>Insight into the proteome of Arion vulgaris.</title>
        <authorList>
            <person name="Aradska J."/>
            <person name="Bulat T."/>
            <person name="Smidak R."/>
            <person name="Sarate P."/>
            <person name="Gangsoo J."/>
            <person name="Sialana F."/>
            <person name="Bilban M."/>
            <person name="Lubec G."/>
        </authorList>
    </citation>
    <scope>NUCLEOTIDE SEQUENCE</scope>
    <source>
        <tissue evidence="1">Skin</tissue>
    </source>
</reference>
<proteinExistence type="predicted"/>
<evidence type="ECO:0000313" key="1">
    <source>
        <dbReference type="EMBL" id="CEK72984.1"/>
    </source>
</evidence>
<gene>
    <name evidence="1" type="primary">ORF84794</name>
</gene>
<organism evidence="1">
    <name type="scientific">Arion vulgaris</name>
    <dbReference type="NCBI Taxonomy" id="1028688"/>
    <lineage>
        <taxon>Eukaryota</taxon>
        <taxon>Metazoa</taxon>
        <taxon>Spiralia</taxon>
        <taxon>Lophotrochozoa</taxon>
        <taxon>Mollusca</taxon>
        <taxon>Gastropoda</taxon>
        <taxon>Heterobranchia</taxon>
        <taxon>Euthyneura</taxon>
        <taxon>Panpulmonata</taxon>
        <taxon>Eupulmonata</taxon>
        <taxon>Stylommatophora</taxon>
        <taxon>Helicina</taxon>
        <taxon>Arionoidea</taxon>
        <taxon>Arionidae</taxon>
        <taxon>Arion</taxon>
    </lineage>
</organism>
<sequence length="57" mass="6525">PDCSFNDIAFFQQPACLLISHLLLNIYIYTQGHTSTTVGDRLGCLRSNTHSPWVRRF</sequence>
<protein>
    <submittedName>
        <fullName evidence="1">Uncharacterized protein</fullName>
    </submittedName>
</protein>
<name>A0A0B6ZWP2_9EUPU</name>
<accession>A0A0B6ZWP2</accession>
<dbReference type="AlphaFoldDB" id="A0A0B6ZWP2"/>